<feature type="region of interest" description="Disordered" evidence="2">
    <location>
        <begin position="423"/>
        <end position="447"/>
    </location>
</feature>
<feature type="signal peptide" evidence="3">
    <location>
        <begin position="1"/>
        <end position="19"/>
    </location>
</feature>
<evidence type="ECO:0000256" key="1">
    <source>
        <dbReference type="SAM" id="Coils"/>
    </source>
</evidence>
<dbReference type="AlphaFoldDB" id="A0A4R3JJG9"/>
<dbReference type="RefSeq" id="WP_132242231.1">
    <property type="nucleotide sequence ID" value="NZ_SLZU01000002.1"/>
</dbReference>
<gene>
    <name evidence="4" type="ORF">EDD52_10298</name>
</gene>
<feature type="coiled-coil region" evidence="1">
    <location>
        <begin position="471"/>
        <end position="498"/>
    </location>
</feature>
<feature type="region of interest" description="Disordered" evidence="2">
    <location>
        <begin position="562"/>
        <end position="581"/>
    </location>
</feature>
<feature type="chain" id="PRO_5020181557" evidence="3">
    <location>
        <begin position="20"/>
        <end position="581"/>
    </location>
</feature>
<organism evidence="4 5">
    <name type="scientific">Primorskyibacter sedentarius</name>
    <dbReference type="NCBI Taxonomy" id="745311"/>
    <lineage>
        <taxon>Bacteria</taxon>
        <taxon>Pseudomonadati</taxon>
        <taxon>Pseudomonadota</taxon>
        <taxon>Alphaproteobacteria</taxon>
        <taxon>Rhodobacterales</taxon>
        <taxon>Roseobacteraceae</taxon>
        <taxon>Primorskyibacter</taxon>
    </lineage>
</organism>
<keyword evidence="5" id="KW-1185">Reference proteome</keyword>
<comment type="caution">
    <text evidence="4">The sequence shown here is derived from an EMBL/GenBank/DDBJ whole genome shotgun (WGS) entry which is preliminary data.</text>
</comment>
<evidence type="ECO:0000256" key="2">
    <source>
        <dbReference type="SAM" id="MobiDB-lite"/>
    </source>
</evidence>
<accession>A0A4R3JJG9</accession>
<keyword evidence="3" id="KW-0732">Signal</keyword>
<proteinExistence type="predicted"/>
<dbReference type="EMBL" id="SLZU01000002">
    <property type="protein sequence ID" value="TCS66282.1"/>
    <property type="molecule type" value="Genomic_DNA"/>
</dbReference>
<reference evidence="4 5" key="1">
    <citation type="submission" date="2019-03" db="EMBL/GenBank/DDBJ databases">
        <title>Genomic Encyclopedia of Type Strains, Phase IV (KMG-IV): sequencing the most valuable type-strain genomes for metagenomic binning, comparative biology and taxonomic classification.</title>
        <authorList>
            <person name="Goeker M."/>
        </authorList>
    </citation>
    <scope>NUCLEOTIDE SEQUENCE [LARGE SCALE GENOMIC DNA]</scope>
    <source>
        <strain evidence="4 5">DSM 104836</strain>
    </source>
</reference>
<protein>
    <submittedName>
        <fullName evidence="4">Uncharacterized protein</fullName>
    </submittedName>
</protein>
<keyword evidence="1" id="KW-0175">Coiled coil</keyword>
<evidence type="ECO:0000313" key="4">
    <source>
        <dbReference type="EMBL" id="TCS66282.1"/>
    </source>
</evidence>
<name>A0A4R3JJG9_9RHOB</name>
<dbReference type="Proteomes" id="UP000295696">
    <property type="component" value="Unassembled WGS sequence"/>
</dbReference>
<sequence length="581" mass="62579">MRALLGSLVLCCLAASASAATVRVKSGEHGPFTRLVFYLPEAVEWHMDQQDREVTISFPGQRYGVFLDEVFIKITRDRIADVKAVPTEESIVLRLNCDCFATTVEYSPRILVVDVAPGQSPVRLTKPAAAPFPFKDWVQAALDTVPVPDAKEPVAPAETTPEVHESDVLSGIVDAVVQKASQGYLTANDLSVAENTAPAEAIPNLTKALSSSPVMPDRNRNGPHVAEPVTPLRFNCGAAKRPGVEEHEFIAEIADLQTQLITERGEVSGDVVQRMARSFIYFGLPQEARNILFLADQPVAEMFAPAISFLDIDGWEGGQPPPRTVACEGLAEVTETVSKDGSAGLQDSPDEFVARFAALSPHLRTLLGQRIVAVLRSNAKNDYAAALDAFLGNASPAETSRSKALAQNRFSEVVLELEAAAQLPPAPDGQGRDEIHSAGAGAGQDPAVSTDPALMQTFVKEYDGALPEVVLAKLSINARVEEREYKAAIAEIRNAEVLSPKARRALISNVIGKAAAQGSTQSFLEVAFYLDQKEIRKMPEGLLSDVRERLLSLGFRDKAQGFSLPDEGPREHAAVMTGDLN</sequence>
<evidence type="ECO:0000256" key="3">
    <source>
        <dbReference type="SAM" id="SignalP"/>
    </source>
</evidence>
<evidence type="ECO:0000313" key="5">
    <source>
        <dbReference type="Proteomes" id="UP000295696"/>
    </source>
</evidence>
<dbReference type="OrthoDB" id="7847197at2"/>